<dbReference type="AlphaFoldDB" id="A0A379E8M3"/>
<evidence type="ECO:0000256" key="4">
    <source>
        <dbReference type="ARBA" id="ARBA00023235"/>
    </source>
</evidence>
<gene>
    <name evidence="8" type="primary">mamA</name>
    <name evidence="6" type="synonym">glmS</name>
    <name evidence="8" type="ORF">NCTC11632_01134</name>
</gene>
<accession>A0A379E8M3</accession>
<reference evidence="8 9" key="1">
    <citation type="submission" date="2018-06" db="EMBL/GenBank/DDBJ databases">
        <authorList>
            <consortium name="Pathogen Informatics"/>
            <person name="Doyle S."/>
        </authorList>
    </citation>
    <scope>NUCLEOTIDE SEQUENCE [LARGE SCALE GENOMIC DNA]</scope>
    <source>
        <strain evidence="8 9">NCTC11632</strain>
    </source>
</reference>
<comment type="subunit">
    <text evidence="6">Heterotetramer composed of 2 epsilon subunits (GlmE) and 2 sigma subunits (GlmS). GlmE exists as a homodimer and GlmS as a monomer.</text>
</comment>
<evidence type="ECO:0000256" key="6">
    <source>
        <dbReference type="HAMAP-Rule" id="MF_00526"/>
    </source>
</evidence>
<dbReference type="GO" id="GO:0050097">
    <property type="term" value="F:methylaspartate mutase activity"/>
    <property type="evidence" value="ECO:0007669"/>
    <property type="project" value="UniProtKB-UniRule"/>
</dbReference>
<dbReference type="HAMAP" id="MF_00526">
    <property type="entry name" value="Me_Asp_mutase_S"/>
    <property type="match status" value="1"/>
</dbReference>
<comment type="catalytic activity">
    <reaction evidence="6">
        <text>(2S,3S)-3-methyl-L-aspartate = L-glutamate</text>
        <dbReference type="Rhea" id="RHEA:12857"/>
        <dbReference type="ChEBI" id="CHEBI:29985"/>
        <dbReference type="ChEBI" id="CHEBI:58724"/>
        <dbReference type="EC" id="5.4.99.1"/>
    </reaction>
</comment>
<dbReference type="EMBL" id="UGTF01000002">
    <property type="protein sequence ID" value="SUB89038.1"/>
    <property type="molecule type" value="Genomic_DNA"/>
</dbReference>
<comment type="similarity">
    <text evidence="6">Belongs to the methylaspartate mutase GlmS subunit family.</text>
</comment>
<comment type="cofactor">
    <cofactor evidence="1 6">
        <name>adenosylcob(III)alamin</name>
        <dbReference type="ChEBI" id="CHEBI:18408"/>
    </cofactor>
</comment>
<dbReference type="GO" id="GO:0019553">
    <property type="term" value="P:L-glutamate catabolic process via L-citramalate"/>
    <property type="evidence" value="ECO:0007669"/>
    <property type="project" value="UniProtKB-UniRule"/>
</dbReference>
<feature type="binding site" evidence="6">
    <location>
        <begin position="161"/>
        <end position="165"/>
    </location>
    <ligand>
        <name>adenosylcob(III)alamin</name>
        <dbReference type="ChEBI" id="CHEBI:18408"/>
    </ligand>
</feature>
<dbReference type="InterPro" id="IPR050554">
    <property type="entry name" value="Met_Synthase/Corrinoid"/>
</dbReference>
<keyword evidence="4 6" id="KW-0413">Isomerase</keyword>
<dbReference type="InterPro" id="IPR006159">
    <property type="entry name" value="Acid_CoA_mut_C"/>
</dbReference>
<feature type="domain" description="B12-binding" evidence="7">
    <location>
        <begin position="71"/>
        <end position="205"/>
    </location>
</feature>
<dbReference type="InterPro" id="IPR036724">
    <property type="entry name" value="Cobalamin-bd_sf"/>
</dbReference>
<dbReference type="Proteomes" id="UP000254156">
    <property type="component" value="Unassembled WGS sequence"/>
</dbReference>
<keyword evidence="3 6" id="KW-0479">Metal-binding</keyword>
<dbReference type="SUPFAM" id="SSF52242">
    <property type="entry name" value="Cobalamin (vitamin B12)-binding domain"/>
    <property type="match status" value="1"/>
</dbReference>
<dbReference type="CDD" id="cd02072">
    <property type="entry name" value="Glm_B12_BD"/>
    <property type="match status" value="1"/>
</dbReference>
<feature type="binding site" evidence="6">
    <location>
        <begin position="81"/>
        <end position="85"/>
    </location>
    <ligand>
        <name>adenosylcob(III)alamin</name>
        <dbReference type="ChEBI" id="CHEBI:18408"/>
    </ligand>
</feature>
<evidence type="ECO:0000256" key="1">
    <source>
        <dbReference type="ARBA" id="ARBA00001922"/>
    </source>
</evidence>
<dbReference type="UniPathway" id="UPA00561">
    <property type="reaction ID" value="UER00617"/>
</dbReference>
<dbReference type="NCBIfam" id="TIGR00640">
    <property type="entry name" value="acid_CoA_mut_C"/>
    <property type="match status" value="1"/>
</dbReference>
<dbReference type="Gene3D" id="3.40.50.280">
    <property type="entry name" value="Cobalamin-binding domain"/>
    <property type="match status" value="1"/>
</dbReference>
<feature type="binding site" evidence="6">
    <location>
        <begin position="129"/>
        <end position="131"/>
    </location>
    <ligand>
        <name>adenosylcob(III)alamin</name>
        <dbReference type="ChEBI" id="CHEBI:18408"/>
    </ligand>
</feature>
<dbReference type="InterPro" id="IPR006158">
    <property type="entry name" value="Cobalamin-bd"/>
</dbReference>
<evidence type="ECO:0000256" key="3">
    <source>
        <dbReference type="ARBA" id="ARBA00022723"/>
    </source>
</evidence>
<comment type="function">
    <text evidence="6">Catalyzes the carbon skeleton rearrangement of L-glutamate to L-threo-3-methylaspartate ((2S,3S)-3-methylaspartate).</text>
</comment>
<dbReference type="EC" id="5.4.99.1" evidence="6"/>
<comment type="pathway">
    <text evidence="6">Amino-acid degradation; L-glutamate degradation via mesaconate pathway; acetate and pyruvate from L-glutamate: step 1/4.</text>
</comment>
<evidence type="ECO:0000256" key="5">
    <source>
        <dbReference type="ARBA" id="ARBA00023285"/>
    </source>
</evidence>
<evidence type="ECO:0000256" key="2">
    <source>
        <dbReference type="ARBA" id="ARBA00022628"/>
    </source>
</evidence>
<proteinExistence type="inferred from homology"/>
<dbReference type="GO" id="GO:0046872">
    <property type="term" value="F:metal ion binding"/>
    <property type="evidence" value="ECO:0007669"/>
    <property type="project" value="UniProtKB-KW"/>
</dbReference>
<evidence type="ECO:0000259" key="7">
    <source>
        <dbReference type="PROSITE" id="PS51332"/>
    </source>
</evidence>
<feature type="binding site" description="axial binding residue" evidence="6">
    <location>
        <position position="84"/>
    </location>
    <ligand>
        <name>adenosylcob(III)alamin</name>
        <dbReference type="ChEBI" id="CHEBI:18408"/>
    </ligand>
    <ligandPart>
        <name>Co</name>
        <dbReference type="ChEBI" id="CHEBI:27638"/>
    </ligandPart>
</feature>
<evidence type="ECO:0000313" key="8">
    <source>
        <dbReference type="EMBL" id="SUB89038.1"/>
    </source>
</evidence>
<keyword evidence="5 6" id="KW-0170">Cobalt</keyword>
<dbReference type="InterPro" id="IPR006394">
    <property type="entry name" value="GlmS"/>
</dbReference>
<organism evidence="8 9">
    <name type="scientific">Porphyromonas macacae</name>
    <dbReference type="NCBI Taxonomy" id="28115"/>
    <lineage>
        <taxon>Bacteria</taxon>
        <taxon>Pseudomonadati</taxon>
        <taxon>Bacteroidota</taxon>
        <taxon>Bacteroidia</taxon>
        <taxon>Bacteroidales</taxon>
        <taxon>Porphyromonadaceae</taxon>
        <taxon>Porphyromonas</taxon>
    </lineage>
</organism>
<dbReference type="GO" id="GO:0031419">
    <property type="term" value="F:cobalamin binding"/>
    <property type="evidence" value="ECO:0007669"/>
    <property type="project" value="UniProtKB-KW"/>
</dbReference>
<dbReference type="GO" id="GO:0005829">
    <property type="term" value="C:cytosol"/>
    <property type="evidence" value="ECO:0007669"/>
    <property type="project" value="TreeGrafter"/>
</dbReference>
<evidence type="ECO:0000313" key="9">
    <source>
        <dbReference type="Proteomes" id="UP000254156"/>
    </source>
</evidence>
<dbReference type="PANTHER" id="PTHR45833">
    <property type="entry name" value="METHIONINE SYNTHASE"/>
    <property type="match status" value="1"/>
</dbReference>
<protein>
    <recommendedName>
        <fullName evidence="6">Glutamate mutase sigma subunit</fullName>
        <ecNumber evidence="6">5.4.99.1</ecNumber>
    </recommendedName>
    <alternativeName>
        <fullName evidence="6">Glutamate mutase S chain</fullName>
    </alternativeName>
    <alternativeName>
        <fullName evidence="6">Glutamate mutase small subunit</fullName>
    </alternativeName>
    <alternativeName>
        <fullName evidence="6">Methylaspartate mutase</fullName>
    </alternativeName>
</protein>
<dbReference type="PROSITE" id="PS51332">
    <property type="entry name" value="B12_BINDING"/>
    <property type="match status" value="1"/>
</dbReference>
<keyword evidence="2 6" id="KW-0846">Cobalamin</keyword>
<dbReference type="NCBIfam" id="TIGR01501">
    <property type="entry name" value="MthylAspMutase"/>
    <property type="match status" value="1"/>
</dbReference>
<sequence>MPKESRIFCAFSATCHFYSLKKNKLTSLWPDIWGQLDFYNYFCKTNPTGIKEYKNICPADMIQRNLILMNEKTVVTGVIGADAHAVGNKIIAFALEQAGFKVINLGVMVSQEEYIEAAIETNADAILVSSLYGHGEIDCQGLREKCDEAGLKNIPILAGGNLVVGKQNFEDVAKRFEAMGFNKVYPPGTPIEETIADLKKILKID</sequence>
<name>A0A379E8M3_9PORP</name>
<dbReference type="NCBIfam" id="NF002612">
    <property type="entry name" value="PRK02261.1"/>
    <property type="match status" value="1"/>
</dbReference>
<dbReference type="GO" id="GO:0019670">
    <property type="term" value="P:anaerobic L-glutamate catabolic process"/>
    <property type="evidence" value="ECO:0007669"/>
    <property type="project" value="InterPro"/>
</dbReference>
<dbReference type="GO" id="GO:0008705">
    <property type="term" value="F:methionine synthase activity"/>
    <property type="evidence" value="ECO:0007669"/>
    <property type="project" value="TreeGrafter"/>
</dbReference>
<dbReference type="Pfam" id="PF02310">
    <property type="entry name" value="B12-binding"/>
    <property type="match status" value="1"/>
</dbReference>